<dbReference type="Proteomes" id="UP000507245">
    <property type="component" value="Unassembled WGS sequence"/>
</dbReference>
<evidence type="ECO:0000313" key="2">
    <source>
        <dbReference type="Proteomes" id="UP000507245"/>
    </source>
</evidence>
<reference evidence="2" key="1">
    <citation type="journal article" date="2020" name="Genome Biol.">
        <title>Gamete binning: chromosome-level and haplotype-resolved genome assembly enabled by high-throughput single-cell sequencing of gamete genomes.</title>
        <authorList>
            <person name="Campoy J.A."/>
            <person name="Sun H."/>
            <person name="Goel M."/>
            <person name="Jiao W.-B."/>
            <person name="Folz-Donahue K."/>
            <person name="Wang N."/>
            <person name="Rubio M."/>
            <person name="Liu C."/>
            <person name="Kukat C."/>
            <person name="Ruiz D."/>
            <person name="Huettel B."/>
            <person name="Schneeberger K."/>
        </authorList>
    </citation>
    <scope>NUCLEOTIDE SEQUENCE [LARGE SCALE GENOMIC DNA]</scope>
    <source>
        <strain evidence="2">cv. Rojo Pasion</strain>
    </source>
</reference>
<accession>A0A6J5X9U9</accession>
<evidence type="ECO:0000313" key="1">
    <source>
        <dbReference type="EMBL" id="CAB4308675.1"/>
    </source>
</evidence>
<sequence>MCKDYIAIGLRAFTNGRGEKSGGKERELSSALFSWFSVFLFGPPSAKGKSPFCRRTIIDFYPWACRRGSPLEAHPSEVKPCVNKPPSPQSNSSFFGWGLHKSIEGFGQAEQFVGVSEAKPSTYMKI</sequence>
<proteinExistence type="predicted"/>
<organism evidence="1 2">
    <name type="scientific">Prunus armeniaca</name>
    <name type="common">Apricot</name>
    <name type="synonym">Armeniaca vulgaris</name>
    <dbReference type="NCBI Taxonomy" id="36596"/>
    <lineage>
        <taxon>Eukaryota</taxon>
        <taxon>Viridiplantae</taxon>
        <taxon>Streptophyta</taxon>
        <taxon>Embryophyta</taxon>
        <taxon>Tracheophyta</taxon>
        <taxon>Spermatophyta</taxon>
        <taxon>Magnoliopsida</taxon>
        <taxon>eudicotyledons</taxon>
        <taxon>Gunneridae</taxon>
        <taxon>Pentapetalae</taxon>
        <taxon>rosids</taxon>
        <taxon>fabids</taxon>
        <taxon>Rosales</taxon>
        <taxon>Rosaceae</taxon>
        <taxon>Amygdaloideae</taxon>
        <taxon>Amygdaleae</taxon>
        <taxon>Prunus</taxon>
    </lineage>
</organism>
<dbReference type="AlphaFoldDB" id="A0A6J5X9U9"/>
<dbReference type="EMBL" id="CAEKKB010000004">
    <property type="protein sequence ID" value="CAB4308675.1"/>
    <property type="molecule type" value="Genomic_DNA"/>
</dbReference>
<protein>
    <submittedName>
        <fullName evidence="1">Uncharacterized protein</fullName>
    </submittedName>
</protein>
<keyword evidence="2" id="KW-1185">Reference proteome</keyword>
<name>A0A6J5X9U9_PRUAR</name>
<gene>
    <name evidence="1" type="ORF">ORAREDHAP_LOCUS28415</name>
</gene>